<proteinExistence type="predicted"/>
<evidence type="ECO:0000313" key="3">
    <source>
        <dbReference type="EMBL" id="CAL4073837.1"/>
    </source>
</evidence>
<comment type="caution">
    <text evidence="3">The sequence shown here is derived from an EMBL/GenBank/DDBJ whole genome shotgun (WGS) entry which is preliminary data.</text>
</comment>
<protein>
    <submittedName>
        <fullName evidence="3">Uncharacterized protein</fullName>
    </submittedName>
</protein>
<keyword evidence="1" id="KW-0175">Coiled coil</keyword>
<dbReference type="AlphaFoldDB" id="A0AAV2Q6Y1"/>
<feature type="coiled-coil region" evidence="1">
    <location>
        <begin position="24"/>
        <end position="112"/>
    </location>
</feature>
<evidence type="ECO:0000256" key="2">
    <source>
        <dbReference type="SAM" id="Phobius"/>
    </source>
</evidence>
<reference evidence="3 4" key="1">
    <citation type="submission" date="2024-05" db="EMBL/GenBank/DDBJ databases">
        <authorList>
            <person name="Wallberg A."/>
        </authorList>
    </citation>
    <scope>NUCLEOTIDE SEQUENCE [LARGE SCALE GENOMIC DNA]</scope>
</reference>
<keyword evidence="2" id="KW-0472">Membrane</keyword>
<name>A0AAV2Q6Y1_MEGNR</name>
<feature type="transmembrane region" description="Helical" evidence="2">
    <location>
        <begin position="163"/>
        <end position="180"/>
    </location>
</feature>
<keyword evidence="2" id="KW-0812">Transmembrane</keyword>
<gene>
    <name evidence="3" type="ORF">MNOR_LOCUS9324</name>
</gene>
<sequence length="197" mass="22398">MSKMENTKTTVCSECGGEKGSETIEIFKLLLEQQEKNVKTLENIMITQLRDTFSSQVTGVSYDVLKNSGKCDLLEKENEILKKQTTDLEVRVAHLENTLEQIIKNTDKVKSNSGSEVESYSYGYYPRPRTSPAQASGYPNIYSNEAQRNRRGQEPDLTISPRLYVFIMLCLLLFVVFIMPELTKLGKEPVEEIKAEL</sequence>
<evidence type="ECO:0000256" key="1">
    <source>
        <dbReference type="SAM" id="Coils"/>
    </source>
</evidence>
<keyword evidence="2" id="KW-1133">Transmembrane helix</keyword>
<keyword evidence="4" id="KW-1185">Reference proteome</keyword>
<evidence type="ECO:0000313" key="4">
    <source>
        <dbReference type="Proteomes" id="UP001497623"/>
    </source>
</evidence>
<dbReference type="Proteomes" id="UP001497623">
    <property type="component" value="Unassembled WGS sequence"/>
</dbReference>
<dbReference type="EMBL" id="CAXKWB010004497">
    <property type="protein sequence ID" value="CAL4073837.1"/>
    <property type="molecule type" value="Genomic_DNA"/>
</dbReference>
<organism evidence="3 4">
    <name type="scientific">Meganyctiphanes norvegica</name>
    <name type="common">Northern krill</name>
    <name type="synonym">Thysanopoda norvegica</name>
    <dbReference type="NCBI Taxonomy" id="48144"/>
    <lineage>
        <taxon>Eukaryota</taxon>
        <taxon>Metazoa</taxon>
        <taxon>Ecdysozoa</taxon>
        <taxon>Arthropoda</taxon>
        <taxon>Crustacea</taxon>
        <taxon>Multicrustacea</taxon>
        <taxon>Malacostraca</taxon>
        <taxon>Eumalacostraca</taxon>
        <taxon>Eucarida</taxon>
        <taxon>Euphausiacea</taxon>
        <taxon>Euphausiidae</taxon>
        <taxon>Meganyctiphanes</taxon>
    </lineage>
</organism>
<accession>A0AAV2Q6Y1</accession>